<evidence type="ECO:0000256" key="1">
    <source>
        <dbReference type="SAM" id="Phobius"/>
    </source>
</evidence>
<name>A0A6N4VAH5_9MYCO</name>
<protein>
    <recommendedName>
        <fullName evidence="2">DUF1468 domain-containing protein</fullName>
    </recommendedName>
</protein>
<feature type="transmembrane region" description="Helical" evidence="1">
    <location>
        <begin position="101"/>
        <end position="128"/>
    </location>
</feature>
<keyword evidence="1" id="KW-0812">Transmembrane</keyword>
<feature type="transmembrane region" description="Helical" evidence="1">
    <location>
        <begin position="59"/>
        <end position="80"/>
    </location>
</feature>
<keyword evidence="1" id="KW-1133">Transmembrane helix</keyword>
<dbReference type="AlphaFoldDB" id="A0A6N4VAH5"/>
<reference evidence="3 4" key="1">
    <citation type="journal article" date="2019" name="Emerg. Microbes Infect.">
        <title>Comprehensive subspecies identification of 175 nontuberculous mycobacteria species based on 7547 genomic profiles.</title>
        <authorList>
            <person name="Matsumoto Y."/>
            <person name="Kinjo T."/>
            <person name="Motooka D."/>
            <person name="Nabeya D."/>
            <person name="Jung N."/>
            <person name="Uechi K."/>
            <person name="Horii T."/>
            <person name="Iida T."/>
            <person name="Fujita J."/>
            <person name="Nakamura S."/>
        </authorList>
    </citation>
    <scope>NUCLEOTIDE SEQUENCE [LARGE SCALE GENOMIC DNA]</scope>
    <source>
        <strain evidence="3 4">JCM 12603</strain>
    </source>
</reference>
<gene>
    <name evidence="3" type="ORF">MPOR_21290</name>
</gene>
<dbReference type="EMBL" id="AP022570">
    <property type="protein sequence ID" value="BBX51103.1"/>
    <property type="molecule type" value="Genomic_DNA"/>
</dbReference>
<keyword evidence="1" id="KW-0472">Membrane</keyword>
<dbReference type="Proteomes" id="UP000466785">
    <property type="component" value="Chromosome"/>
</dbReference>
<feature type="transmembrane region" description="Helical" evidence="1">
    <location>
        <begin position="25"/>
        <end position="44"/>
    </location>
</feature>
<dbReference type="RefSeq" id="WP_152516276.1">
    <property type="nucleotide sequence ID" value="NZ_AP022570.1"/>
</dbReference>
<evidence type="ECO:0000313" key="3">
    <source>
        <dbReference type="EMBL" id="BBX51103.1"/>
    </source>
</evidence>
<feature type="domain" description="DUF1468" evidence="2">
    <location>
        <begin position="32"/>
        <end position="163"/>
    </location>
</feature>
<keyword evidence="4" id="KW-1185">Reference proteome</keyword>
<dbReference type="KEGG" id="mpof:MPOR_21290"/>
<dbReference type="Pfam" id="PF07331">
    <property type="entry name" value="TctB"/>
    <property type="match status" value="1"/>
</dbReference>
<sequence length="170" mass="17860">MTINDERDTAPDTGRTRTFWSGKSALVMPGLLVALGLLLIFGIVDMELADDSELFGPRSFPAITAGFCFVIAALLAISIVRNPEVPEAELSSNWRSTGITIGSFVAFAVLLVPAGWIIAGAVVFWGVTVGLGSTRYVPNILIGLAASSVMQIIFSGLLGLSLPPGVMGMF</sequence>
<evidence type="ECO:0000313" key="4">
    <source>
        <dbReference type="Proteomes" id="UP000466785"/>
    </source>
</evidence>
<organism evidence="3 4">
    <name type="scientific">Mycolicibacterium poriferae</name>
    <dbReference type="NCBI Taxonomy" id="39694"/>
    <lineage>
        <taxon>Bacteria</taxon>
        <taxon>Bacillati</taxon>
        <taxon>Actinomycetota</taxon>
        <taxon>Actinomycetes</taxon>
        <taxon>Mycobacteriales</taxon>
        <taxon>Mycobacteriaceae</taxon>
        <taxon>Mycolicibacterium</taxon>
    </lineage>
</organism>
<accession>A0A6N4VAH5</accession>
<feature type="transmembrane region" description="Helical" evidence="1">
    <location>
        <begin position="140"/>
        <end position="162"/>
    </location>
</feature>
<proteinExistence type="predicted"/>
<dbReference type="InterPro" id="IPR009936">
    <property type="entry name" value="DUF1468"/>
</dbReference>
<evidence type="ECO:0000259" key="2">
    <source>
        <dbReference type="Pfam" id="PF07331"/>
    </source>
</evidence>